<dbReference type="NCBIfam" id="TIGR00211">
    <property type="entry name" value="glyS"/>
    <property type="match status" value="1"/>
</dbReference>
<gene>
    <name evidence="11" type="primary">glyS</name>
    <name evidence="13" type="ORF">IMCC14465_12120</name>
</gene>
<evidence type="ECO:0000256" key="5">
    <source>
        <dbReference type="ARBA" id="ARBA00022598"/>
    </source>
</evidence>
<dbReference type="Pfam" id="PF05746">
    <property type="entry name" value="DALR_1"/>
    <property type="match status" value="1"/>
</dbReference>
<comment type="subunit">
    <text evidence="3 11">Tetramer of two alpha and two beta subunits.</text>
</comment>
<dbReference type="SUPFAM" id="SSF109604">
    <property type="entry name" value="HD-domain/PDEase-like"/>
    <property type="match status" value="1"/>
</dbReference>
<sequence>MTDLILEFYSEEIPAAMQAPAAADLHKKVADFLTSNGIEDAALETYCAPQRLALFGRNLPAELAEKREEKKGPRIDAPEKAIEGFLKANGLSNTQSLTVRDDPKGAFYILEKIIPGCDFSTALEAFIPELVRGFNWPKSMRWGNGTLRWVRPLRGLLCVFNGKVLSCSVEGIEAGNITYGHRFMAPDALTLEKADDYLPKLEQAYVIADRSKRQALIHEKAQALATAEGLVLMDDAGLLSEVAGLVEWPVPLMGRIDDAFMDVPEEVLVSVMRTHQKYLTLRDKDGKLAPRFITIANIETSDEGAKIIAGNERVLRARLSDARFFWDEDRKTELSARKQDLNKVTFHAKLGTVSDKTDRIEKLVAYFADIEAGFSFDDLPLNASDEAVIQAATLCKADLVTGMVYEFPELQGIMGGYYTTLQFEDAKIGDAIRDHYKPLGPNDAIPATAEGRLVAMADKMDTLAGFWLIDELPTGSKDPYALRRASLGIIRMLIEGEKRLNLADFIHAAMQNYPAPLKDNATAGQEAEKLRLFFIDRLKIYLRDKKDIRPDIVDAVLAVSVQAYRDDIYVLSLMAEALKTFLASENGTNLLAGYRRVRGILKKSPAEALQIEALQINESLLTSEAEKTFFAALNGLQIAEITSVADYTKNLENLAALREPVDIFFDHVLVQDEDEKIRQNRLALINQLIIAMDSAADFSLIE</sequence>
<evidence type="ECO:0000259" key="12">
    <source>
        <dbReference type="Pfam" id="PF05746"/>
    </source>
</evidence>
<keyword evidence="8 11" id="KW-0648">Protein biosynthesis</keyword>
<evidence type="ECO:0000313" key="14">
    <source>
        <dbReference type="Proteomes" id="UP000004836"/>
    </source>
</evidence>
<dbReference type="PATRIC" id="fig|1220535.3.peg.1206"/>
<keyword evidence="6 11" id="KW-0547">Nucleotide-binding</keyword>
<dbReference type="PANTHER" id="PTHR30075">
    <property type="entry name" value="GLYCYL-TRNA SYNTHETASE"/>
    <property type="match status" value="1"/>
</dbReference>
<dbReference type="PRINTS" id="PR01045">
    <property type="entry name" value="TRNASYNTHGB"/>
</dbReference>
<dbReference type="GO" id="GO:0005524">
    <property type="term" value="F:ATP binding"/>
    <property type="evidence" value="ECO:0007669"/>
    <property type="project" value="UniProtKB-UniRule"/>
</dbReference>
<dbReference type="GO" id="GO:0005829">
    <property type="term" value="C:cytosol"/>
    <property type="evidence" value="ECO:0007669"/>
    <property type="project" value="TreeGrafter"/>
</dbReference>
<evidence type="ECO:0000256" key="7">
    <source>
        <dbReference type="ARBA" id="ARBA00022840"/>
    </source>
</evidence>
<comment type="caution">
    <text evidence="13">The sequence shown here is derived from an EMBL/GenBank/DDBJ whole genome shotgun (WGS) entry which is preliminary data.</text>
</comment>
<protein>
    <recommendedName>
        <fullName evidence="11">Glycine--tRNA ligase beta subunit</fullName>
        <ecNumber evidence="11">6.1.1.14</ecNumber>
    </recommendedName>
    <alternativeName>
        <fullName evidence="11">Glycyl-tRNA synthetase beta subunit</fullName>
        <shortName evidence="11">GlyRS</shortName>
    </alternativeName>
</protein>
<dbReference type="InterPro" id="IPR008909">
    <property type="entry name" value="DALR_anticod-bd"/>
</dbReference>
<organism evidence="13 14">
    <name type="scientific">alpha proteobacterium IMCC14465</name>
    <dbReference type="NCBI Taxonomy" id="1220535"/>
    <lineage>
        <taxon>Bacteria</taxon>
        <taxon>Pseudomonadati</taxon>
        <taxon>Pseudomonadota</taxon>
        <taxon>Alphaproteobacteria</taxon>
        <taxon>PS1 clade</taxon>
    </lineage>
</organism>
<dbReference type="EMBL" id="ALYF01000003">
    <property type="protein sequence ID" value="EJW21416.1"/>
    <property type="molecule type" value="Genomic_DNA"/>
</dbReference>
<evidence type="ECO:0000256" key="10">
    <source>
        <dbReference type="ARBA" id="ARBA00047937"/>
    </source>
</evidence>
<evidence type="ECO:0000256" key="3">
    <source>
        <dbReference type="ARBA" id="ARBA00011209"/>
    </source>
</evidence>
<dbReference type="OrthoDB" id="9775440at2"/>
<dbReference type="GO" id="GO:0006426">
    <property type="term" value="P:glycyl-tRNA aminoacylation"/>
    <property type="evidence" value="ECO:0007669"/>
    <property type="project" value="UniProtKB-UniRule"/>
</dbReference>
<dbReference type="GO" id="GO:0006420">
    <property type="term" value="P:arginyl-tRNA aminoacylation"/>
    <property type="evidence" value="ECO:0007669"/>
    <property type="project" value="InterPro"/>
</dbReference>
<feature type="domain" description="DALR anticodon binding" evidence="12">
    <location>
        <begin position="592"/>
        <end position="688"/>
    </location>
</feature>
<evidence type="ECO:0000256" key="2">
    <source>
        <dbReference type="ARBA" id="ARBA00008226"/>
    </source>
</evidence>
<evidence type="ECO:0000256" key="8">
    <source>
        <dbReference type="ARBA" id="ARBA00022917"/>
    </source>
</evidence>
<comment type="similarity">
    <text evidence="2 11">Belongs to the class-II aminoacyl-tRNA synthetase family.</text>
</comment>
<evidence type="ECO:0000313" key="13">
    <source>
        <dbReference type="EMBL" id="EJW21416.1"/>
    </source>
</evidence>
<dbReference type="Pfam" id="PF02092">
    <property type="entry name" value="tRNA_synt_2f"/>
    <property type="match status" value="1"/>
</dbReference>
<dbReference type="PROSITE" id="PS50861">
    <property type="entry name" value="AA_TRNA_LIGASE_II_GLYAB"/>
    <property type="match status" value="1"/>
</dbReference>
<dbReference type="eggNOG" id="COG0751">
    <property type="taxonomic scope" value="Bacteria"/>
</dbReference>
<dbReference type="InterPro" id="IPR006194">
    <property type="entry name" value="Gly-tRNA-synth_heterodimer"/>
</dbReference>
<evidence type="ECO:0000256" key="9">
    <source>
        <dbReference type="ARBA" id="ARBA00023146"/>
    </source>
</evidence>
<dbReference type="STRING" id="1220535.IMCC14465_12120"/>
<proteinExistence type="inferred from homology"/>
<accession>J9DHM9</accession>
<evidence type="ECO:0000256" key="11">
    <source>
        <dbReference type="HAMAP-Rule" id="MF_00255"/>
    </source>
</evidence>
<evidence type="ECO:0000256" key="4">
    <source>
        <dbReference type="ARBA" id="ARBA00022490"/>
    </source>
</evidence>
<keyword evidence="7 11" id="KW-0067">ATP-binding</keyword>
<keyword evidence="5 11" id="KW-0436">Ligase</keyword>
<dbReference type="InterPro" id="IPR015944">
    <property type="entry name" value="Gly-tRNA-synth_bsu"/>
</dbReference>
<dbReference type="EC" id="6.1.1.14" evidence="11"/>
<name>J9DHM9_9PROT</name>
<keyword evidence="14" id="KW-1185">Reference proteome</keyword>
<evidence type="ECO:0000256" key="6">
    <source>
        <dbReference type="ARBA" id="ARBA00022741"/>
    </source>
</evidence>
<dbReference type="PANTHER" id="PTHR30075:SF2">
    <property type="entry name" value="GLYCINE--TRNA LIGASE, CHLOROPLASTIC_MITOCHONDRIAL 2"/>
    <property type="match status" value="1"/>
</dbReference>
<dbReference type="GO" id="GO:0004814">
    <property type="term" value="F:arginine-tRNA ligase activity"/>
    <property type="evidence" value="ECO:0007669"/>
    <property type="project" value="InterPro"/>
</dbReference>
<keyword evidence="4 11" id="KW-0963">Cytoplasm</keyword>
<comment type="subcellular location">
    <subcellularLocation>
        <location evidence="1 11">Cytoplasm</location>
    </subcellularLocation>
</comment>
<dbReference type="HAMAP" id="MF_00255">
    <property type="entry name" value="Gly_tRNA_synth_beta"/>
    <property type="match status" value="1"/>
</dbReference>
<dbReference type="AlphaFoldDB" id="J9DHM9"/>
<reference evidence="13 14" key="1">
    <citation type="journal article" date="2012" name="J. Bacteriol.">
        <title>Genome Sequence of Strain IMCC14465, Isolated from the East Sea, Belonging to the PS1 Clade of Alphaproteobacteria.</title>
        <authorList>
            <person name="Yang S.J."/>
            <person name="Kang I."/>
            <person name="Cho J.C."/>
        </authorList>
    </citation>
    <scope>NUCLEOTIDE SEQUENCE [LARGE SCALE GENOMIC DNA]</scope>
    <source>
        <strain evidence="13 14">IMCC14465</strain>
    </source>
</reference>
<comment type="catalytic activity">
    <reaction evidence="10 11">
        <text>tRNA(Gly) + glycine + ATP = glycyl-tRNA(Gly) + AMP + diphosphate</text>
        <dbReference type="Rhea" id="RHEA:16013"/>
        <dbReference type="Rhea" id="RHEA-COMP:9664"/>
        <dbReference type="Rhea" id="RHEA-COMP:9683"/>
        <dbReference type="ChEBI" id="CHEBI:30616"/>
        <dbReference type="ChEBI" id="CHEBI:33019"/>
        <dbReference type="ChEBI" id="CHEBI:57305"/>
        <dbReference type="ChEBI" id="CHEBI:78442"/>
        <dbReference type="ChEBI" id="CHEBI:78522"/>
        <dbReference type="ChEBI" id="CHEBI:456215"/>
        <dbReference type="EC" id="6.1.1.14"/>
    </reaction>
</comment>
<dbReference type="GO" id="GO:0004820">
    <property type="term" value="F:glycine-tRNA ligase activity"/>
    <property type="evidence" value="ECO:0007669"/>
    <property type="project" value="UniProtKB-UniRule"/>
</dbReference>
<evidence type="ECO:0000256" key="1">
    <source>
        <dbReference type="ARBA" id="ARBA00004496"/>
    </source>
</evidence>
<dbReference type="Proteomes" id="UP000004836">
    <property type="component" value="Unassembled WGS sequence"/>
</dbReference>
<keyword evidence="9 11" id="KW-0030">Aminoacyl-tRNA synthetase</keyword>